<name>A0ABR2DIV5_9ROSI</name>
<evidence type="ECO:0000313" key="1">
    <source>
        <dbReference type="EMBL" id="KAK8540220.1"/>
    </source>
</evidence>
<accession>A0ABR2DIV5</accession>
<reference evidence="1 2" key="1">
    <citation type="journal article" date="2024" name="G3 (Bethesda)">
        <title>Genome assembly of Hibiscus sabdariffa L. provides insights into metabolisms of medicinal natural products.</title>
        <authorList>
            <person name="Kim T."/>
        </authorList>
    </citation>
    <scope>NUCLEOTIDE SEQUENCE [LARGE SCALE GENOMIC DNA]</scope>
    <source>
        <strain evidence="1">TK-2024</strain>
        <tissue evidence="1">Old leaves</tissue>
    </source>
</reference>
<proteinExistence type="predicted"/>
<gene>
    <name evidence="1" type="ORF">V6N12_046509</name>
</gene>
<organism evidence="1 2">
    <name type="scientific">Hibiscus sabdariffa</name>
    <name type="common">roselle</name>
    <dbReference type="NCBI Taxonomy" id="183260"/>
    <lineage>
        <taxon>Eukaryota</taxon>
        <taxon>Viridiplantae</taxon>
        <taxon>Streptophyta</taxon>
        <taxon>Embryophyta</taxon>
        <taxon>Tracheophyta</taxon>
        <taxon>Spermatophyta</taxon>
        <taxon>Magnoliopsida</taxon>
        <taxon>eudicotyledons</taxon>
        <taxon>Gunneridae</taxon>
        <taxon>Pentapetalae</taxon>
        <taxon>rosids</taxon>
        <taxon>malvids</taxon>
        <taxon>Malvales</taxon>
        <taxon>Malvaceae</taxon>
        <taxon>Malvoideae</taxon>
        <taxon>Hibiscus</taxon>
    </lineage>
</organism>
<dbReference type="Proteomes" id="UP001472677">
    <property type="component" value="Unassembled WGS sequence"/>
</dbReference>
<sequence length="84" mass="10028">MFRLSDLAFNRNLPKKNPSAQTMNNRFIWILKIFKWGPDADKALDLEVLKLKVDHRLVREVSEIDVEIIVKIQFFMSYFVVEEE</sequence>
<dbReference type="EMBL" id="JBBPBM010000025">
    <property type="protein sequence ID" value="KAK8540220.1"/>
    <property type="molecule type" value="Genomic_DNA"/>
</dbReference>
<keyword evidence="2" id="KW-1185">Reference proteome</keyword>
<evidence type="ECO:0000313" key="2">
    <source>
        <dbReference type="Proteomes" id="UP001472677"/>
    </source>
</evidence>
<protein>
    <submittedName>
        <fullName evidence="1">Uncharacterized protein</fullName>
    </submittedName>
</protein>
<comment type="caution">
    <text evidence="1">The sequence shown here is derived from an EMBL/GenBank/DDBJ whole genome shotgun (WGS) entry which is preliminary data.</text>
</comment>